<evidence type="ECO:0000259" key="7">
    <source>
        <dbReference type="PROSITE" id="PS50157"/>
    </source>
</evidence>
<dbReference type="Pfam" id="PF00096">
    <property type="entry name" value="zf-C2H2"/>
    <property type="match status" value="2"/>
</dbReference>
<keyword evidence="2" id="KW-0677">Repeat</keyword>
<dbReference type="Gene3D" id="3.30.160.60">
    <property type="entry name" value="Classic Zinc Finger"/>
    <property type="match status" value="1"/>
</dbReference>
<keyword evidence="1" id="KW-0479">Metal-binding</keyword>
<feature type="region of interest" description="Disordered" evidence="6">
    <location>
        <begin position="548"/>
        <end position="578"/>
    </location>
</feature>
<dbReference type="PROSITE" id="PS50157">
    <property type="entry name" value="ZINC_FINGER_C2H2_2"/>
    <property type="match status" value="2"/>
</dbReference>
<evidence type="ECO:0000313" key="9">
    <source>
        <dbReference type="Proteomes" id="UP000037035"/>
    </source>
</evidence>
<evidence type="ECO:0000313" key="8">
    <source>
        <dbReference type="EMBL" id="KNZ61099.1"/>
    </source>
</evidence>
<gene>
    <name evidence="8" type="ORF">VP01_1451g3</name>
</gene>
<dbReference type="AlphaFoldDB" id="A0A0L6VK67"/>
<dbReference type="PROSITE" id="PS00028">
    <property type="entry name" value="ZINC_FINGER_C2H2_1"/>
    <property type="match status" value="2"/>
</dbReference>
<evidence type="ECO:0000256" key="4">
    <source>
        <dbReference type="ARBA" id="ARBA00022833"/>
    </source>
</evidence>
<feature type="region of interest" description="Disordered" evidence="6">
    <location>
        <begin position="454"/>
        <end position="495"/>
    </location>
</feature>
<keyword evidence="3 5" id="KW-0863">Zinc-finger</keyword>
<reference evidence="8 9" key="1">
    <citation type="submission" date="2015-08" db="EMBL/GenBank/DDBJ databases">
        <title>Next Generation Sequencing and Analysis of the Genome of Puccinia sorghi L Schw, the Causal Agent of Maize Common Rust.</title>
        <authorList>
            <person name="Rochi L."/>
            <person name="Burguener G."/>
            <person name="Darino M."/>
            <person name="Turjanski A."/>
            <person name="Kreff E."/>
            <person name="Dieguez M.J."/>
            <person name="Sacco F."/>
        </authorList>
    </citation>
    <scope>NUCLEOTIDE SEQUENCE [LARGE SCALE GENOMIC DNA]</scope>
    <source>
        <strain evidence="8 9">RO10H11247</strain>
    </source>
</reference>
<evidence type="ECO:0000256" key="3">
    <source>
        <dbReference type="ARBA" id="ARBA00022771"/>
    </source>
</evidence>
<proteinExistence type="predicted"/>
<evidence type="ECO:0000256" key="1">
    <source>
        <dbReference type="ARBA" id="ARBA00022723"/>
    </source>
</evidence>
<comment type="caution">
    <text evidence="8">The sequence shown here is derived from an EMBL/GenBank/DDBJ whole genome shotgun (WGS) entry which is preliminary data.</text>
</comment>
<dbReference type="SMART" id="SM00355">
    <property type="entry name" value="ZnF_C2H2"/>
    <property type="match status" value="2"/>
</dbReference>
<dbReference type="GO" id="GO:0045944">
    <property type="term" value="P:positive regulation of transcription by RNA polymerase II"/>
    <property type="evidence" value="ECO:0007669"/>
    <property type="project" value="UniProtKB-ARBA"/>
</dbReference>
<dbReference type="GO" id="GO:0008270">
    <property type="term" value="F:zinc ion binding"/>
    <property type="evidence" value="ECO:0007669"/>
    <property type="project" value="UniProtKB-KW"/>
</dbReference>
<dbReference type="GO" id="GO:0005634">
    <property type="term" value="C:nucleus"/>
    <property type="evidence" value="ECO:0007669"/>
    <property type="project" value="UniProtKB-ARBA"/>
</dbReference>
<dbReference type="VEuPathDB" id="FungiDB:VP01_1451g3"/>
<keyword evidence="9" id="KW-1185">Reference proteome</keyword>
<evidence type="ECO:0000256" key="5">
    <source>
        <dbReference type="PROSITE-ProRule" id="PRU00042"/>
    </source>
</evidence>
<organism evidence="8 9">
    <name type="scientific">Puccinia sorghi</name>
    <dbReference type="NCBI Taxonomy" id="27349"/>
    <lineage>
        <taxon>Eukaryota</taxon>
        <taxon>Fungi</taxon>
        <taxon>Dikarya</taxon>
        <taxon>Basidiomycota</taxon>
        <taxon>Pucciniomycotina</taxon>
        <taxon>Pucciniomycetes</taxon>
        <taxon>Pucciniales</taxon>
        <taxon>Pucciniaceae</taxon>
        <taxon>Puccinia</taxon>
    </lineage>
</organism>
<dbReference type="InterPro" id="IPR013087">
    <property type="entry name" value="Znf_C2H2_type"/>
</dbReference>
<dbReference type="PANTHER" id="PTHR19818">
    <property type="entry name" value="ZINC FINGER PROTEIN ZIC AND GLI"/>
    <property type="match status" value="1"/>
</dbReference>
<dbReference type="InterPro" id="IPR050329">
    <property type="entry name" value="GLI_C2H2-zinc-finger"/>
</dbReference>
<protein>
    <recommendedName>
        <fullName evidence="7">C2H2-type domain-containing protein</fullName>
    </recommendedName>
</protein>
<feature type="compositionally biased region" description="Low complexity" evidence="6">
    <location>
        <begin position="477"/>
        <end position="487"/>
    </location>
</feature>
<feature type="region of interest" description="Disordered" evidence="6">
    <location>
        <begin position="15"/>
        <end position="38"/>
    </location>
</feature>
<dbReference type="PANTHER" id="PTHR19818:SF144">
    <property type="entry name" value="METALLOTHIONEIN EXPRESSION ACTIVATOR-RELATED"/>
    <property type="match status" value="1"/>
</dbReference>
<dbReference type="GO" id="GO:0000978">
    <property type="term" value="F:RNA polymerase II cis-regulatory region sequence-specific DNA binding"/>
    <property type="evidence" value="ECO:0007669"/>
    <property type="project" value="TreeGrafter"/>
</dbReference>
<dbReference type="GO" id="GO:0000981">
    <property type="term" value="F:DNA-binding transcription factor activity, RNA polymerase II-specific"/>
    <property type="evidence" value="ECO:0007669"/>
    <property type="project" value="TreeGrafter"/>
</dbReference>
<dbReference type="InterPro" id="IPR036236">
    <property type="entry name" value="Znf_C2H2_sf"/>
</dbReference>
<accession>A0A0L6VK67</accession>
<feature type="domain" description="C2H2-type" evidence="7">
    <location>
        <begin position="610"/>
        <end position="639"/>
    </location>
</feature>
<name>A0A0L6VK67_9BASI</name>
<dbReference type="OrthoDB" id="8117402at2759"/>
<sequence>MTSVYTISTSYPISDTSKHDSYQNSSSPAASMTSLQPADSFEHSLSAAAYLESEGASHALSPPESIHSSVHSDNQVYPQSQEYSMLGFVAYGLPATDPGVRSPRATEMLPYPSTTPLITLGTGEHQARFRGETSQGHVREALNGLGQRNPDPYFQSQAIKEWSGACSTALSTDSAPSPNSWLPQEANMSTSCCSTCLDNSGCQSSAVPSSSHNWSTKNKLNLTVNTNVTALEATNRLSPNFHNSATPYSDCSTSNVSPSASSFYYEPQHPAITHHLMPSSPRIINWLHGSLNAPQSNTDGSYFDGLPTPSSARFSAVPAHTGMCYSSEFSHNSPKENHAIDINANQGNLAPQLPVQSSAPHSPSNLDLTSGLGYLPLTGSIHEASYMQRDRSGSQFINSPANYCCSLDDRIEYSSGSNQAQSPYSDAYHENSCDSSIPSSVLNPAPTLEHVTSELGSSGEVEQYCAHSRSPHNSTISLPSSEYMSSSPVKPKDKRAISQLMTDSEDEQVSCKRRCSATSAGLSNENINNPYQASDLSSLLKKKVPLVGSRLKPGPKSRTTLVQHPPPPANATGLNSARQNSGITKEDLKCLYTIICYPPATADGPIIKRFLCSLEGCGRSFARKTAVESHLQTHLEDKPFVCSLPECNAAFVRQHDLRRHEQIHAKSKPHSCICGKNFARGDALIRHRNRGICDGSLVPRKK</sequence>
<feature type="domain" description="C2H2-type" evidence="7">
    <location>
        <begin position="640"/>
        <end position="669"/>
    </location>
</feature>
<evidence type="ECO:0000256" key="2">
    <source>
        <dbReference type="ARBA" id="ARBA00022737"/>
    </source>
</evidence>
<keyword evidence="4" id="KW-0862">Zinc</keyword>
<dbReference type="Proteomes" id="UP000037035">
    <property type="component" value="Unassembled WGS sequence"/>
</dbReference>
<dbReference type="EMBL" id="LAVV01005021">
    <property type="protein sequence ID" value="KNZ61099.1"/>
    <property type="molecule type" value="Genomic_DNA"/>
</dbReference>
<evidence type="ECO:0000256" key="6">
    <source>
        <dbReference type="SAM" id="MobiDB-lite"/>
    </source>
</evidence>
<dbReference type="STRING" id="27349.A0A0L6VK67"/>
<dbReference type="SUPFAM" id="SSF57667">
    <property type="entry name" value="beta-beta-alpha zinc fingers"/>
    <property type="match status" value="3"/>
</dbReference>
<feature type="compositionally biased region" description="Polar residues" evidence="6">
    <location>
        <begin position="22"/>
        <end position="37"/>
    </location>
</feature>